<evidence type="ECO:0000256" key="1">
    <source>
        <dbReference type="SAM" id="MobiDB-lite"/>
    </source>
</evidence>
<feature type="domain" description="DUF5979" evidence="4">
    <location>
        <begin position="2319"/>
        <end position="2426"/>
    </location>
</feature>
<dbReference type="Proteomes" id="UP000032120">
    <property type="component" value="Unassembled WGS sequence"/>
</dbReference>
<feature type="chain" id="PRO_5002229887" description="DUF5979 domain-containing protein" evidence="3">
    <location>
        <begin position="38"/>
        <end position="2482"/>
    </location>
</feature>
<evidence type="ECO:0000256" key="3">
    <source>
        <dbReference type="SAM" id="SignalP"/>
    </source>
</evidence>
<evidence type="ECO:0000256" key="2">
    <source>
        <dbReference type="SAM" id="Phobius"/>
    </source>
</evidence>
<feature type="domain" description="DUF5979" evidence="4">
    <location>
        <begin position="1982"/>
        <end position="2088"/>
    </location>
</feature>
<name>A0A0D0IPP9_9MICO</name>
<protein>
    <recommendedName>
        <fullName evidence="4">DUF5979 domain-containing protein</fullName>
    </recommendedName>
</protein>
<evidence type="ECO:0000259" key="4">
    <source>
        <dbReference type="Pfam" id="PF19407"/>
    </source>
</evidence>
<keyword evidence="6" id="KW-1185">Reference proteome</keyword>
<feature type="compositionally biased region" description="Polar residues" evidence="1">
    <location>
        <begin position="172"/>
        <end position="218"/>
    </location>
</feature>
<evidence type="ECO:0000313" key="6">
    <source>
        <dbReference type="Proteomes" id="UP000032120"/>
    </source>
</evidence>
<dbReference type="OrthoDB" id="3751233at2"/>
<evidence type="ECO:0000313" key="5">
    <source>
        <dbReference type="EMBL" id="KIP53569.1"/>
    </source>
</evidence>
<reference evidence="5 6" key="1">
    <citation type="submission" date="2015-01" db="EMBL/GenBank/DDBJ databases">
        <title>Draft genome sequence of Leucobacter komagatae strain VKM ST2845.</title>
        <authorList>
            <person name="Karlyshev A.V."/>
            <person name="Kudryashova E.B."/>
        </authorList>
    </citation>
    <scope>NUCLEOTIDE SEQUENCE [LARGE SCALE GENOMIC DNA]</scope>
    <source>
        <strain evidence="5 6">VKM ST2845</strain>
    </source>
</reference>
<sequence>MRSFRKTQKSGARGIALALGAALALGMAVTTPQIAVAAEDTALLQVTKSASKESLQPGETMEYSIELSCSSISDLGCRGATLSDLIPAEFEIIPGSISVANATANPPVVDGNQVTVEFIDPLGDGTVGLLENTEAIVTIQVRLREDLPAEANGKPITNTAVADAENAAEVSDNATVTPNVEFKPSTTVEKSYSPTSAEASPGAKTQLTVNGTNTSNGGVDTLTLTDPTDPTASPNPFDLLKITALESLDFPEGAQDSATVEYFVDGAWVTKVLSASDMPNAPPAGDVTGIRVTFTALDGTKIPAGAGGGFVLDLEQSDDVAGLVDTTTVNNTAESEVALGDQSATAEDSADYTIITDKPTVEAKKTFNPSELVAGLETTVTLTGTNTSLVTLNNLKIREPASGAFAPELDFTGFTSNVQFPAAATEGTLTLVYVDKNGDEQTLSAVALSDGSAFPELPADFGSLKYFEIDFTGPIAPGSSSEIEFSAEPSDKAFDPATGAPADTVTNVVGVEGSTNTATAKDEAEDDVSFSKKKLEIVTEKKLTPEEIWGYEGEGVLVQLPTTIVKPGSNTPANTIIVSDPELSDPSDPDSAPADSAFWDAFSPQAITNTDVVPAGATLTVRYWDTELNEWLVIPGFSGLEGTVNKDLPADILDKIGGIQFVFEKEAPGFEPHEPGEINLNPSFTATLKETLPPGSDPIDIANCASSAAVGGTGGDPVNDETDAPACETVTVKAPKPGEYDLFWKSWEGAGNPAQIVQRTGDHATTRLHWSTENLSFERMTLGETRLGSTPGSGPSDPVAQTTFEAFNLVAVKAVTNDTAFVKGWDQISAIDLWINGAWVPATNATGLPYTKTMSDIALTADEQRDATAVRIVFEENAAGRSDQSAGTPAVGSGLTKSLGRDRKVDLEWELRDVRRSDESVAVIASEIFNVDGKDGLLKNWGNATGEQPGGGIEADQDDDDITIVPRPLGVTVSKGWSGGPLGVPPGDVPASSYPTSRVTISATNTSQQKVDQLSIVDPAEGGADPFEIFSVYKIVSAPHPVTGGNPDKTLVVLTKSDGTVIDPAGIGGITPGQATALTPAELADVVRVELRHEGRIASGAKATLQMDLQLRKTHRSDPSKPVSVVDSPVKNEATATVTDLAGLQQEHSVSTEGDAQIRLDTFELAVQTTKKFTPDQQLVKWAPGTEQHVNEEWSSIRMDLTARPTGTARTDKLIVTDSALNRTEGQASAKSFWNAFRFIGFSDDTLAVPAPANRVQAEVLYGDFTGSLPANALDFAPDTTTPDGNGWVLGTPAPVAVTGGKIENAAATLLAAIDPADYDKVRGIRLTYTSVDGSGNSVAFENPSNPEAKIALEVKRRAYLVSDPTEPVPDSDASASAPGESVMAPGGQFHNTVDARAESFVKFPEEGSDEPVSLKVDAEDTARVTYLAAGIQVAVEKTPLGAQAPGKVIPFKLKTTNTAEREDPSDEAGLEKNRERRIPNLVVRDIFPVADGKPQLVFDPDMDPAKRFSFELSNPYAEGRFPITVDPSKVTVVYLDESQEPMTGDGEPFGVEFQFPRGENPLLASDLYPQEVYTVTVNMMFRPGSLAGAEHSVTNAFSVKSANDRVFDGCNFDATHQTQECGTTTEVYPTEAGALRGKKYVRANDTELGIADVPNPNAGAECVPQFGNAANGYSVGNCVPITKPLGIETWREELQNTGTLPMDKVVTIDSLPKVGDQGALVLLPRKSDWQPEWVNNSLAVVTDTDAEGAAYRDEVEPKLYYSDSEGAACVADLKPTEEQCVDFWKDLTDDVDPASVRHVKTVFEFSETPLQPGERLAYTFQTRTPAESSKMTADTVAWNSVAVGAETVSSDGVRRASALPTEGLRVGVALASGPLQIEKIVEGPGAEFAPDEFEVQVQCTVPDREGFGKDVVLDPVTVTVTAGEPVTLEEQFPWGAQCKVLEEAGLNGETSSSATDPVTIGRDSDPVPLVTLTNTYDLGSFTVAKVVDGATNEAGEAIDYGTFPVAAECSFLGEDIPLDPATADLAGGGLAWLVEGLPVGAKCTITELDAKGGVATLTGGDATQNEDGSWTFTVTGGADAVALELENVMPLGAIEIEKQLTGAGAEAVSDSTVFTFAVECTFEDQTVYNGTVELTKAEAVAGTVQRIDSLPAGALCGVTETGDGGATSTTLTPDTSAEKIEVGTLEAPLQFTAVNTFDAGSLHVSKEITGAGAELWSTGTFEVSLACTTGGAEGVPGDAVSIPGGAERELSEANGYEATYGELPVGAKCDLTETVTGGATSSEIVDAAGSPITGPIEVGAGDAVELRVVNTYDIGSIAVKKEIIGAGASLAGDKTFTVELSCTVDLDGETTEIDIPGGADRELSKQTDLSASYDQLPVGAACELRETGTGGGTTVSITPNAGDATVGAVTVAAGTAATLTVVNEFPAVPVVPGKPGLPTTGGGLPVGWLLGGGALLVLGAVLLTLRSRKQRGEGLGADQPE</sequence>
<keyword evidence="3" id="KW-0732">Signal</keyword>
<gene>
    <name evidence="5" type="ORF">SD72_02585</name>
</gene>
<keyword evidence="2" id="KW-0472">Membrane</keyword>
<feature type="signal peptide" evidence="3">
    <location>
        <begin position="1"/>
        <end position="37"/>
    </location>
</feature>
<proteinExistence type="predicted"/>
<accession>A0A0D0IPP9</accession>
<keyword evidence="2" id="KW-0812">Transmembrane</keyword>
<dbReference type="Pfam" id="PF19407">
    <property type="entry name" value="DUF5979"/>
    <property type="match status" value="5"/>
</dbReference>
<keyword evidence="2" id="KW-1133">Transmembrane helix</keyword>
<dbReference type="EMBL" id="JXSQ01000002">
    <property type="protein sequence ID" value="KIP53569.1"/>
    <property type="molecule type" value="Genomic_DNA"/>
</dbReference>
<dbReference type="InterPro" id="IPR046022">
    <property type="entry name" value="DUF5979"/>
</dbReference>
<dbReference type="Gene3D" id="2.60.40.1140">
    <property type="entry name" value="Collagen-binding surface protein Cna, B-type domain"/>
    <property type="match status" value="1"/>
</dbReference>
<feature type="domain" description="DUF5979" evidence="4">
    <location>
        <begin position="1876"/>
        <end position="1978"/>
    </location>
</feature>
<feature type="transmembrane region" description="Helical" evidence="2">
    <location>
        <begin position="2447"/>
        <end position="2466"/>
    </location>
</feature>
<feature type="domain" description="DUF5979" evidence="4">
    <location>
        <begin position="2095"/>
        <end position="2199"/>
    </location>
</feature>
<comment type="caution">
    <text evidence="5">The sequence shown here is derived from an EMBL/GenBank/DDBJ whole genome shotgun (WGS) entry which is preliminary data.</text>
</comment>
<feature type="region of interest" description="Disordered" evidence="1">
    <location>
        <begin position="168"/>
        <end position="219"/>
    </location>
</feature>
<organism evidence="5 6">
    <name type="scientific">Leucobacter komagatae</name>
    <dbReference type="NCBI Taxonomy" id="55969"/>
    <lineage>
        <taxon>Bacteria</taxon>
        <taxon>Bacillati</taxon>
        <taxon>Actinomycetota</taxon>
        <taxon>Actinomycetes</taxon>
        <taxon>Micrococcales</taxon>
        <taxon>Microbacteriaceae</taxon>
        <taxon>Leucobacter</taxon>
    </lineage>
</organism>
<feature type="domain" description="DUF5979" evidence="4">
    <location>
        <begin position="2204"/>
        <end position="2314"/>
    </location>
</feature>
<dbReference type="RefSeq" id="WP_042542851.1">
    <property type="nucleotide sequence ID" value="NZ_JXSQ01000002.1"/>
</dbReference>